<dbReference type="Gene3D" id="3.30.465.10">
    <property type="match status" value="1"/>
</dbReference>
<dbReference type="SUPFAM" id="SSF56176">
    <property type="entry name" value="FAD-binding/transporter-associated domain-like"/>
    <property type="match status" value="1"/>
</dbReference>
<dbReference type="RefSeq" id="WP_076526376.1">
    <property type="nucleotide sequence ID" value="NZ_CP048103.1"/>
</dbReference>
<reference evidence="6" key="1">
    <citation type="submission" date="2017-01" db="EMBL/GenBank/DDBJ databases">
        <authorList>
            <person name="Varghese N."/>
            <person name="Submissions S."/>
        </authorList>
    </citation>
    <scope>NUCLEOTIDE SEQUENCE [LARGE SCALE GENOMIC DNA]</scope>
    <source>
        <strain evidence="6">DSM 45196</strain>
    </source>
</reference>
<sequence>MEESGQVGVLVEESRLGNRGKRVVCPQSEQEVSELLRHADQKGLKVTVSGGGSKRGFGGRRETYDLEISMSACRGVVEHRCGDLTMTARAGTTIRELTEILSKEGQMLPCDPRWPDTATIGGVIAANETGPRRLRYGSPRDFVIGLRVVYPDGRIIRTGGKVVKNVAGYDMNKLFVGSMGTLGVITEVTVKLRPLPPSRGLVFLLFPPGKEEAIQPCVNGIQASVLEPCTLECLNPALTGELMGKTDHYALMIAFEDGEESVRAQMDRLRSRMSGEASLTCLGEDEIPEWWERWSRLGRQAAATVKIGTRNTDVTGLIREATELGKDKELEMWAHGGAGHGISRIYLDGEDEIILRVLHKLRNSAEKRGGYAVVDRISRDLRQKFDIWGDRIVHRPLLVAIKRTIDPKGTLNDGRFAGGL</sequence>
<evidence type="ECO:0000256" key="3">
    <source>
        <dbReference type="ARBA" id="ARBA00023002"/>
    </source>
</evidence>
<evidence type="ECO:0000313" key="5">
    <source>
        <dbReference type="EMBL" id="SIT16032.1"/>
    </source>
</evidence>
<feature type="domain" description="FAD-binding PCMH-type" evidence="4">
    <location>
        <begin position="16"/>
        <end position="195"/>
    </location>
</feature>
<keyword evidence="6" id="KW-1185">Reference proteome</keyword>
<evidence type="ECO:0000256" key="1">
    <source>
        <dbReference type="ARBA" id="ARBA00022630"/>
    </source>
</evidence>
<keyword evidence="3" id="KW-0560">Oxidoreductase</keyword>
<dbReference type="InterPro" id="IPR016169">
    <property type="entry name" value="FAD-bd_PCMH_sub2"/>
</dbReference>
<protein>
    <submittedName>
        <fullName evidence="5">Glycolate oxidase FAD binding subunit</fullName>
    </submittedName>
</protein>
<evidence type="ECO:0000256" key="2">
    <source>
        <dbReference type="ARBA" id="ARBA00022827"/>
    </source>
</evidence>
<dbReference type="PROSITE" id="PS51387">
    <property type="entry name" value="FAD_PCMH"/>
    <property type="match status" value="1"/>
</dbReference>
<evidence type="ECO:0000313" key="6">
    <source>
        <dbReference type="Proteomes" id="UP000186795"/>
    </source>
</evidence>
<dbReference type="OrthoDB" id="9767256at2"/>
<organism evidence="5 6">
    <name type="scientific">Kroppenstedtia eburnea</name>
    <dbReference type="NCBI Taxonomy" id="714067"/>
    <lineage>
        <taxon>Bacteria</taxon>
        <taxon>Bacillati</taxon>
        <taxon>Bacillota</taxon>
        <taxon>Bacilli</taxon>
        <taxon>Bacillales</taxon>
        <taxon>Thermoactinomycetaceae</taxon>
        <taxon>Kroppenstedtia</taxon>
    </lineage>
</organism>
<keyword evidence="1" id="KW-0285">Flavoprotein</keyword>
<dbReference type="PANTHER" id="PTHR11748:SF103">
    <property type="entry name" value="GLYCOLATE OXIDASE SUBUNIT GLCE"/>
    <property type="match status" value="1"/>
</dbReference>
<dbReference type="InterPro" id="IPR016164">
    <property type="entry name" value="FAD-linked_Oxase-like_C"/>
</dbReference>
<proteinExistence type="predicted"/>
<dbReference type="SUPFAM" id="SSF55103">
    <property type="entry name" value="FAD-linked oxidases, C-terminal domain"/>
    <property type="match status" value="1"/>
</dbReference>
<dbReference type="EMBL" id="FTOD01000016">
    <property type="protein sequence ID" value="SIT16032.1"/>
    <property type="molecule type" value="Genomic_DNA"/>
</dbReference>
<dbReference type="GO" id="GO:0016491">
    <property type="term" value="F:oxidoreductase activity"/>
    <property type="evidence" value="ECO:0007669"/>
    <property type="project" value="UniProtKB-KW"/>
</dbReference>
<name>A0A1N7PZJ5_9BACL</name>
<dbReference type="PANTHER" id="PTHR11748">
    <property type="entry name" value="D-LACTATE DEHYDROGENASE"/>
    <property type="match status" value="1"/>
</dbReference>
<keyword evidence="2" id="KW-0274">FAD</keyword>
<dbReference type="Proteomes" id="UP000186795">
    <property type="component" value="Unassembled WGS sequence"/>
</dbReference>
<dbReference type="InterPro" id="IPR016166">
    <property type="entry name" value="FAD-bd_PCMH"/>
</dbReference>
<gene>
    <name evidence="5" type="ORF">SAMN05421790_11631</name>
</gene>
<dbReference type="InterPro" id="IPR006094">
    <property type="entry name" value="Oxid_FAD_bind_N"/>
</dbReference>
<dbReference type="GO" id="GO:0071949">
    <property type="term" value="F:FAD binding"/>
    <property type="evidence" value="ECO:0007669"/>
    <property type="project" value="InterPro"/>
</dbReference>
<dbReference type="InterPro" id="IPR036318">
    <property type="entry name" value="FAD-bd_PCMH-like_sf"/>
</dbReference>
<dbReference type="Pfam" id="PF01565">
    <property type="entry name" value="FAD_binding_4"/>
    <property type="match status" value="1"/>
</dbReference>
<evidence type="ECO:0000259" key="4">
    <source>
        <dbReference type="PROSITE" id="PS51387"/>
    </source>
</evidence>
<dbReference type="AlphaFoldDB" id="A0A1N7PZJ5"/>
<accession>A0A1N7PZJ5</accession>